<sequence>MSKPLCLVVGNLALENGLGDAMHPTLILKSQRRSTDCREYRVFVDQQNNRV</sequence>
<protein>
    <submittedName>
        <fullName evidence="1">Uncharacterized protein</fullName>
    </submittedName>
</protein>
<accession>A0A0F9RG21</accession>
<name>A0A0F9RG21_9ZZZZ</name>
<organism evidence="1">
    <name type="scientific">marine sediment metagenome</name>
    <dbReference type="NCBI Taxonomy" id="412755"/>
    <lineage>
        <taxon>unclassified sequences</taxon>
        <taxon>metagenomes</taxon>
        <taxon>ecological metagenomes</taxon>
    </lineage>
</organism>
<gene>
    <name evidence="1" type="ORF">LCGC14_0651210</name>
</gene>
<reference evidence="1" key="1">
    <citation type="journal article" date="2015" name="Nature">
        <title>Complex archaea that bridge the gap between prokaryotes and eukaryotes.</title>
        <authorList>
            <person name="Spang A."/>
            <person name="Saw J.H."/>
            <person name="Jorgensen S.L."/>
            <person name="Zaremba-Niedzwiedzka K."/>
            <person name="Martijn J."/>
            <person name="Lind A.E."/>
            <person name="van Eijk R."/>
            <person name="Schleper C."/>
            <person name="Guy L."/>
            <person name="Ettema T.J."/>
        </authorList>
    </citation>
    <scope>NUCLEOTIDE SEQUENCE</scope>
</reference>
<dbReference type="EMBL" id="LAZR01001213">
    <property type="protein sequence ID" value="KKN48622.1"/>
    <property type="molecule type" value="Genomic_DNA"/>
</dbReference>
<evidence type="ECO:0000313" key="1">
    <source>
        <dbReference type="EMBL" id="KKN48622.1"/>
    </source>
</evidence>
<comment type="caution">
    <text evidence="1">The sequence shown here is derived from an EMBL/GenBank/DDBJ whole genome shotgun (WGS) entry which is preliminary data.</text>
</comment>
<dbReference type="AlphaFoldDB" id="A0A0F9RG21"/>
<proteinExistence type="predicted"/>